<dbReference type="EMBL" id="JAUEDM010000001">
    <property type="protein sequence ID" value="KAK3328876.1"/>
    <property type="molecule type" value="Genomic_DNA"/>
</dbReference>
<gene>
    <name evidence="1" type="ORF">B0H66DRAFT_609416</name>
</gene>
<proteinExistence type="predicted"/>
<evidence type="ECO:0000313" key="2">
    <source>
        <dbReference type="Proteomes" id="UP001283341"/>
    </source>
</evidence>
<organism evidence="1 2">
    <name type="scientific">Apodospora peruviana</name>
    <dbReference type="NCBI Taxonomy" id="516989"/>
    <lineage>
        <taxon>Eukaryota</taxon>
        <taxon>Fungi</taxon>
        <taxon>Dikarya</taxon>
        <taxon>Ascomycota</taxon>
        <taxon>Pezizomycotina</taxon>
        <taxon>Sordariomycetes</taxon>
        <taxon>Sordariomycetidae</taxon>
        <taxon>Sordariales</taxon>
        <taxon>Lasiosphaeriaceae</taxon>
        <taxon>Apodospora</taxon>
    </lineage>
</organism>
<dbReference type="AlphaFoldDB" id="A0AAE0MDT4"/>
<name>A0AAE0MDT4_9PEZI</name>
<reference evidence="1" key="2">
    <citation type="submission" date="2023-06" db="EMBL/GenBank/DDBJ databases">
        <authorList>
            <consortium name="Lawrence Berkeley National Laboratory"/>
            <person name="Haridas S."/>
            <person name="Hensen N."/>
            <person name="Bonometti L."/>
            <person name="Westerberg I."/>
            <person name="Brannstrom I.O."/>
            <person name="Guillou S."/>
            <person name="Cros-Aarteil S."/>
            <person name="Calhoun S."/>
            <person name="Kuo A."/>
            <person name="Mondo S."/>
            <person name="Pangilinan J."/>
            <person name="Riley R."/>
            <person name="Labutti K."/>
            <person name="Andreopoulos B."/>
            <person name="Lipzen A."/>
            <person name="Chen C."/>
            <person name="Yanf M."/>
            <person name="Daum C."/>
            <person name="Ng V."/>
            <person name="Clum A."/>
            <person name="Steindorff A."/>
            <person name="Ohm R."/>
            <person name="Martin F."/>
            <person name="Silar P."/>
            <person name="Natvig D."/>
            <person name="Lalanne C."/>
            <person name="Gautier V."/>
            <person name="Ament-Velasquez S.L."/>
            <person name="Kruys A."/>
            <person name="Hutchinson M.I."/>
            <person name="Powell A.J."/>
            <person name="Barry K."/>
            <person name="Miller A.N."/>
            <person name="Grigoriev I.V."/>
            <person name="Debuchy R."/>
            <person name="Gladieux P."/>
            <person name="Thoren M.H."/>
            <person name="Johannesson H."/>
        </authorList>
    </citation>
    <scope>NUCLEOTIDE SEQUENCE</scope>
    <source>
        <strain evidence="1">CBS 118394</strain>
    </source>
</reference>
<accession>A0AAE0MDT4</accession>
<dbReference type="Proteomes" id="UP001283341">
    <property type="component" value="Unassembled WGS sequence"/>
</dbReference>
<keyword evidence="2" id="KW-1185">Reference proteome</keyword>
<evidence type="ECO:0000313" key="1">
    <source>
        <dbReference type="EMBL" id="KAK3328876.1"/>
    </source>
</evidence>
<sequence length="370" mass="40019">MRFWGFRSNKAIAAAVDFEVMHNSQLTVCRPLLVNQADGGVRNDTLTDEPAEVPLQRESRNRSVSSLRAVSLAEDREGSVRLLLSSFVFVSSHLLHRAQQPANTIPLWVPYWGSLWAWCHSVSSCQKPAWADKPKGGRTTGPIRAVASHHGTPLSTHPLLGLGSGLVHRPSQATVSTASTVSTCPPTGHLPAASHCEPTTTILMHSLSGLPSGVGCIQIDPMDGNTVHKSHRSEILAPLYQDILQHCSSVTASSVISSPHLAAAADPGQKHPKSTTTPSPSLRLVEFTVFDVSSAPPAAKARRGSVLFCRPWDPELSTTGVFAYRRGRGFRSYLPDLSIWRRWDEKGSNKPALRNKTSFLVASKLPATVA</sequence>
<protein>
    <submittedName>
        <fullName evidence="1">Uncharacterized protein</fullName>
    </submittedName>
</protein>
<comment type="caution">
    <text evidence="1">The sequence shown here is derived from an EMBL/GenBank/DDBJ whole genome shotgun (WGS) entry which is preliminary data.</text>
</comment>
<reference evidence="1" key="1">
    <citation type="journal article" date="2023" name="Mol. Phylogenet. Evol.">
        <title>Genome-scale phylogeny and comparative genomics of the fungal order Sordariales.</title>
        <authorList>
            <person name="Hensen N."/>
            <person name="Bonometti L."/>
            <person name="Westerberg I."/>
            <person name="Brannstrom I.O."/>
            <person name="Guillou S."/>
            <person name="Cros-Aarteil S."/>
            <person name="Calhoun S."/>
            <person name="Haridas S."/>
            <person name="Kuo A."/>
            <person name="Mondo S."/>
            <person name="Pangilinan J."/>
            <person name="Riley R."/>
            <person name="LaButti K."/>
            <person name="Andreopoulos B."/>
            <person name="Lipzen A."/>
            <person name="Chen C."/>
            <person name="Yan M."/>
            <person name="Daum C."/>
            <person name="Ng V."/>
            <person name="Clum A."/>
            <person name="Steindorff A."/>
            <person name="Ohm R.A."/>
            <person name="Martin F."/>
            <person name="Silar P."/>
            <person name="Natvig D.O."/>
            <person name="Lalanne C."/>
            <person name="Gautier V."/>
            <person name="Ament-Velasquez S.L."/>
            <person name="Kruys A."/>
            <person name="Hutchinson M.I."/>
            <person name="Powell A.J."/>
            <person name="Barry K."/>
            <person name="Miller A.N."/>
            <person name="Grigoriev I.V."/>
            <person name="Debuchy R."/>
            <person name="Gladieux P."/>
            <person name="Hiltunen Thoren M."/>
            <person name="Johannesson H."/>
        </authorList>
    </citation>
    <scope>NUCLEOTIDE SEQUENCE</scope>
    <source>
        <strain evidence="1">CBS 118394</strain>
    </source>
</reference>